<comment type="caution">
    <text evidence="1">The sequence shown here is derived from an EMBL/GenBank/DDBJ whole genome shotgun (WGS) entry which is preliminary data.</text>
</comment>
<gene>
    <name evidence="1" type="ORF">GM658_20800</name>
</gene>
<dbReference type="OrthoDB" id="8780197at2"/>
<dbReference type="Proteomes" id="UP000472320">
    <property type="component" value="Unassembled WGS sequence"/>
</dbReference>
<sequence length="63" mass="7211">MSDTRYNQQLAVQVDKGIELLAQMGAANAWIYMQSNQVPRSVILRVLAYPEQRRRHSSSPSLH</sequence>
<dbReference type="AlphaFoldDB" id="A0A6L6QL78"/>
<name>A0A6L6QL78_9BURK</name>
<reference evidence="1 2" key="1">
    <citation type="submission" date="2019-11" db="EMBL/GenBank/DDBJ databases">
        <title>Type strains purchased from KCTC, JCM and DSMZ.</title>
        <authorList>
            <person name="Lu H."/>
        </authorList>
    </citation>
    <scope>NUCLEOTIDE SEQUENCE [LARGE SCALE GENOMIC DNA]</scope>
    <source>
        <strain evidence="1 2">JCM 31587</strain>
    </source>
</reference>
<evidence type="ECO:0000313" key="1">
    <source>
        <dbReference type="EMBL" id="MTW13049.1"/>
    </source>
</evidence>
<accession>A0A6L6QL78</accession>
<keyword evidence="2" id="KW-1185">Reference proteome</keyword>
<evidence type="ECO:0000313" key="2">
    <source>
        <dbReference type="Proteomes" id="UP000472320"/>
    </source>
</evidence>
<organism evidence="1 2">
    <name type="scientific">Massilia eburnea</name>
    <dbReference type="NCBI Taxonomy" id="1776165"/>
    <lineage>
        <taxon>Bacteria</taxon>
        <taxon>Pseudomonadati</taxon>
        <taxon>Pseudomonadota</taxon>
        <taxon>Betaproteobacteria</taxon>
        <taxon>Burkholderiales</taxon>
        <taxon>Oxalobacteraceae</taxon>
        <taxon>Telluria group</taxon>
        <taxon>Massilia</taxon>
    </lineage>
</organism>
<proteinExistence type="predicted"/>
<dbReference type="RefSeq" id="WP_155455975.1">
    <property type="nucleotide sequence ID" value="NZ_WNKX01000018.1"/>
</dbReference>
<dbReference type="EMBL" id="WNKX01000018">
    <property type="protein sequence ID" value="MTW13049.1"/>
    <property type="molecule type" value="Genomic_DNA"/>
</dbReference>
<protein>
    <submittedName>
        <fullName evidence="1">Uncharacterized protein</fullName>
    </submittedName>
</protein>